<proteinExistence type="predicted"/>
<dbReference type="Proteomes" id="UP001345827">
    <property type="component" value="Unassembled WGS sequence"/>
</dbReference>
<dbReference type="EMBL" id="JAXLQG010000012">
    <property type="protein sequence ID" value="KAK5533964.1"/>
    <property type="molecule type" value="Genomic_DNA"/>
</dbReference>
<dbReference type="PANTHER" id="PTHR36167">
    <property type="entry name" value="C2H2 FINGER DOMAIN TRANSCRIPTION FACTOR (EUROFUNG)-RELATED"/>
    <property type="match status" value="1"/>
</dbReference>
<gene>
    <name evidence="1" type="primary">VAMP8</name>
    <name evidence="1" type="ORF">LTR25_006944</name>
</gene>
<protein>
    <submittedName>
        <fullName evidence="1">Vesicle-Associated Membrane Protein 8</fullName>
    </submittedName>
</protein>
<dbReference type="InterPro" id="IPR039327">
    <property type="entry name" value="CON7-like"/>
</dbReference>
<accession>A0AAV9Q6F8</accession>
<organism evidence="1 2">
    <name type="scientific">Vermiconidia calcicola</name>
    <dbReference type="NCBI Taxonomy" id="1690605"/>
    <lineage>
        <taxon>Eukaryota</taxon>
        <taxon>Fungi</taxon>
        <taxon>Dikarya</taxon>
        <taxon>Ascomycota</taxon>
        <taxon>Pezizomycotina</taxon>
        <taxon>Dothideomycetes</taxon>
        <taxon>Dothideomycetidae</taxon>
        <taxon>Mycosphaerellales</taxon>
        <taxon>Extremaceae</taxon>
        <taxon>Vermiconidia</taxon>
    </lineage>
</organism>
<dbReference type="PANTHER" id="PTHR36167:SF3">
    <property type="entry name" value="C2H2 FINGER DOMAIN TRANSCRIPTION FACTOR (EUROFUNG)-RELATED"/>
    <property type="match status" value="1"/>
</dbReference>
<dbReference type="GO" id="GO:0006355">
    <property type="term" value="P:regulation of DNA-templated transcription"/>
    <property type="evidence" value="ECO:0007669"/>
    <property type="project" value="InterPro"/>
</dbReference>
<keyword evidence="2" id="KW-1185">Reference proteome</keyword>
<dbReference type="AlphaFoldDB" id="A0AAV9Q6F8"/>
<comment type="caution">
    <text evidence="1">The sequence shown here is derived from an EMBL/GenBank/DDBJ whole genome shotgun (WGS) entry which is preliminary data.</text>
</comment>
<evidence type="ECO:0000313" key="2">
    <source>
        <dbReference type="Proteomes" id="UP001345827"/>
    </source>
</evidence>
<evidence type="ECO:0000313" key="1">
    <source>
        <dbReference type="EMBL" id="KAK5533964.1"/>
    </source>
</evidence>
<name>A0AAV9Q6F8_9PEZI</name>
<sequence>MAEVGVAASLIGIASFGIQLTKTLYNFGATASSAREHTDYIARHVALYADVLELLAQRIDDDEPIHSHKALDLVGEIYDQSHEPFDKVRDLLPDRGDKINFMQKVLWNFKKTKVDLLVSEIEYMKTTVSLLVNILYDSFNMGS</sequence>
<reference evidence="1 2" key="1">
    <citation type="submission" date="2023-06" db="EMBL/GenBank/DDBJ databases">
        <title>Black Yeasts Isolated from many extreme environments.</title>
        <authorList>
            <person name="Coleine C."/>
            <person name="Stajich J.E."/>
            <person name="Selbmann L."/>
        </authorList>
    </citation>
    <scope>NUCLEOTIDE SEQUENCE [LARGE SCALE GENOMIC DNA]</scope>
    <source>
        <strain evidence="1 2">CCFEE 5887</strain>
    </source>
</reference>